<sequence length="354" mass="36935">MGFRRTVAATAAVAALSAGCTAADAVPDSAPEVAVLRLDTPVREPVWSQEAGAVVALAESEPRVVKFTPGESAGRLTARTTLSDRIPGLGENLAPSATGKHVLYVPRPDADRVAVLDSGTLRVKGSLRAGEAPAHVTVDSGADVLLALSRDGATVTGVDVQPDPGEDPAVVTRNEVRLGPAGEVDGPDRGRLIEFHTVGPDLISHYKGAVGEVERTAALAFRAETATGDLVKVSRLYAAEKGTDRLVAIDVSPGGDKLRVVARSRLGAPVLHLGADENRLYAVTEDRLVVLETNSYEGFPSGEFTVVKSIDYRAALKDARLKEAPVSGLAVGLERVYLTLRGVPHALSVAEPGL</sequence>
<proteinExistence type="predicted"/>
<feature type="signal peptide" evidence="1">
    <location>
        <begin position="1"/>
        <end position="22"/>
    </location>
</feature>
<evidence type="ECO:0000313" key="3">
    <source>
        <dbReference type="Proteomes" id="UP000470446"/>
    </source>
</evidence>
<organism evidence="2 3">
    <name type="scientific">Streptomyces coelicoflavus</name>
    <dbReference type="NCBI Taxonomy" id="285562"/>
    <lineage>
        <taxon>Bacteria</taxon>
        <taxon>Bacillati</taxon>
        <taxon>Actinomycetota</taxon>
        <taxon>Actinomycetes</taxon>
        <taxon>Kitasatosporales</taxon>
        <taxon>Streptomycetaceae</taxon>
        <taxon>Streptomyces</taxon>
    </lineage>
</organism>
<reference evidence="2 3" key="1">
    <citation type="submission" date="2020-01" db="EMBL/GenBank/DDBJ databases">
        <title>Insect and environment-associated Actinomycetes.</title>
        <authorList>
            <person name="Currrie C."/>
            <person name="Chevrette M."/>
            <person name="Carlson C."/>
            <person name="Stubbendieck R."/>
            <person name="Wendt-Pienkowski E."/>
        </authorList>
    </citation>
    <scope>NUCLEOTIDE SEQUENCE [LARGE SCALE GENOMIC DNA]</scope>
    <source>
        <strain evidence="2 3">SID14163</strain>
    </source>
</reference>
<dbReference type="PROSITE" id="PS51257">
    <property type="entry name" value="PROKAR_LIPOPROTEIN"/>
    <property type="match status" value="1"/>
</dbReference>
<comment type="caution">
    <text evidence="2">The sequence shown here is derived from an EMBL/GenBank/DDBJ whole genome shotgun (WGS) entry which is preliminary data.</text>
</comment>
<dbReference type="InterPro" id="IPR015943">
    <property type="entry name" value="WD40/YVTN_repeat-like_dom_sf"/>
</dbReference>
<dbReference type="InterPro" id="IPR011048">
    <property type="entry name" value="Haem_d1_sf"/>
</dbReference>
<evidence type="ECO:0008006" key="4">
    <source>
        <dbReference type="Google" id="ProtNLM"/>
    </source>
</evidence>
<evidence type="ECO:0000256" key="1">
    <source>
        <dbReference type="SAM" id="SignalP"/>
    </source>
</evidence>
<name>A0A7K3PWE7_9ACTN</name>
<dbReference type="SUPFAM" id="SSF51004">
    <property type="entry name" value="C-terminal (heme d1) domain of cytochrome cd1-nitrite reductase"/>
    <property type="match status" value="1"/>
</dbReference>
<feature type="chain" id="PRO_5038414836" description="Lipoprotein" evidence="1">
    <location>
        <begin position="23"/>
        <end position="354"/>
    </location>
</feature>
<evidence type="ECO:0000313" key="2">
    <source>
        <dbReference type="EMBL" id="NEB14273.1"/>
    </source>
</evidence>
<dbReference type="RefSeq" id="WP_164250418.1">
    <property type="nucleotide sequence ID" value="NZ_JAAGMA010000966.1"/>
</dbReference>
<accession>A0A7K3PWE7</accession>
<gene>
    <name evidence="2" type="ORF">G3I32_36520</name>
</gene>
<dbReference type="AlphaFoldDB" id="A0A7K3PWE7"/>
<protein>
    <recommendedName>
        <fullName evidence="4">Lipoprotein</fullName>
    </recommendedName>
</protein>
<dbReference type="Proteomes" id="UP000470446">
    <property type="component" value="Unassembled WGS sequence"/>
</dbReference>
<keyword evidence="1" id="KW-0732">Signal</keyword>
<dbReference type="EMBL" id="JAAGMA010000966">
    <property type="protein sequence ID" value="NEB14273.1"/>
    <property type="molecule type" value="Genomic_DNA"/>
</dbReference>
<dbReference type="Gene3D" id="2.130.10.10">
    <property type="entry name" value="YVTN repeat-like/Quinoprotein amine dehydrogenase"/>
    <property type="match status" value="1"/>
</dbReference>